<dbReference type="InterPro" id="IPR023614">
    <property type="entry name" value="Porin_dom_sf"/>
</dbReference>
<evidence type="ECO:0000256" key="1">
    <source>
        <dbReference type="SAM" id="SignalP"/>
    </source>
</evidence>
<accession>A0A1M6AT00</accession>
<gene>
    <name evidence="2" type="ORF">SAMN02745181_0030</name>
</gene>
<feature type="chain" id="PRO_5012138453" description="MetA-pathway of phenol degradation" evidence="1">
    <location>
        <begin position="26"/>
        <end position="261"/>
    </location>
</feature>
<dbReference type="AlphaFoldDB" id="A0A1M6AT00"/>
<feature type="signal peptide" evidence="1">
    <location>
        <begin position="1"/>
        <end position="25"/>
    </location>
</feature>
<dbReference type="Gene3D" id="2.40.160.10">
    <property type="entry name" value="Porin"/>
    <property type="match status" value="1"/>
</dbReference>
<dbReference type="OrthoDB" id="194048at2"/>
<keyword evidence="3" id="KW-1185">Reference proteome</keyword>
<organism evidence="2 3">
    <name type="scientific">Rubritalea squalenifaciens DSM 18772</name>
    <dbReference type="NCBI Taxonomy" id="1123071"/>
    <lineage>
        <taxon>Bacteria</taxon>
        <taxon>Pseudomonadati</taxon>
        <taxon>Verrucomicrobiota</taxon>
        <taxon>Verrucomicrobiia</taxon>
        <taxon>Verrucomicrobiales</taxon>
        <taxon>Rubritaleaceae</taxon>
        <taxon>Rubritalea</taxon>
    </lineage>
</organism>
<evidence type="ECO:0000313" key="2">
    <source>
        <dbReference type="EMBL" id="SHI39551.1"/>
    </source>
</evidence>
<protein>
    <recommendedName>
        <fullName evidence="4">MetA-pathway of phenol degradation</fullName>
    </recommendedName>
</protein>
<reference evidence="2 3" key="1">
    <citation type="submission" date="2016-11" db="EMBL/GenBank/DDBJ databases">
        <authorList>
            <person name="Jaros S."/>
            <person name="Januszkiewicz K."/>
            <person name="Wedrychowicz H."/>
        </authorList>
    </citation>
    <scope>NUCLEOTIDE SEQUENCE [LARGE SCALE GENOMIC DNA]</scope>
    <source>
        <strain evidence="2 3">DSM 18772</strain>
    </source>
</reference>
<dbReference type="STRING" id="1123071.SAMN02745181_0030"/>
<proteinExistence type="predicted"/>
<evidence type="ECO:0008006" key="4">
    <source>
        <dbReference type="Google" id="ProtNLM"/>
    </source>
</evidence>
<sequence length="261" mass="27999">MQNKFIKKAWLPAAAVALVAQPVLAEEEQGQWSFTSGIDYSTGDYGDEGDTDILFVPFSLGYSQGPWAAKVTVPWVQIKGPGSVIGGGDGGVVVGGAEAIDDSGLGDIWAQLTYSLESFPADYGYLDLVGKVKFPTADEDKGLGTGEFDYTLQVDYFKPLGKLTPMATVAYKIKGDPEGSELDNVFFLSAGADYRLNETINLGATLDWQDASSSASDDSLEIFNYLGYKVNDANLLTFYSYIGLSDGSPDIGGGIQWKYSF</sequence>
<dbReference type="InParanoid" id="A0A1M6AT00"/>
<dbReference type="EMBL" id="FQYR01000002">
    <property type="protein sequence ID" value="SHI39551.1"/>
    <property type="molecule type" value="Genomic_DNA"/>
</dbReference>
<evidence type="ECO:0000313" key="3">
    <source>
        <dbReference type="Proteomes" id="UP000184510"/>
    </source>
</evidence>
<dbReference type="Proteomes" id="UP000184510">
    <property type="component" value="Unassembled WGS sequence"/>
</dbReference>
<dbReference type="RefSeq" id="WP_143157494.1">
    <property type="nucleotide sequence ID" value="NZ_FQYR01000002.1"/>
</dbReference>
<name>A0A1M6AT00_9BACT</name>
<keyword evidence="1" id="KW-0732">Signal</keyword>